<feature type="compositionally biased region" description="Basic and acidic residues" evidence="1">
    <location>
        <begin position="1"/>
        <end position="17"/>
    </location>
</feature>
<feature type="non-terminal residue" evidence="2">
    <location>
        <position position="1"/>
    </location>
</feature>
<evidence type="ECO:0000313" key="3">
    <source>
        <dbReference type="Proteomes" id="UP000310200"/>
    </source>
</evidence>
<organism evidence="2 3">
    <name type="scientific">Temnothorax longispinosus</name>
    <dbReference type="NCBI Taxonomy" id="300112"/>
    <lineage>
        <taxon>Eukaryota</taxon>
        <taxon>Metazoa</taxon>
        <taxon>Ecdysozoa</taxon>
        <taxon>Arthropoda</taxon>
        <taxon>Hexapoda</taxon>
        <taxon>Insecta</taxon>
        <taxon>Pterygota</taxon>
        <taxon>Neoptera</taxon>
        <taxon>Endopterygota</taxon>
        <taxon>Hymenoptera</taxon>
        <taxon>Apocrita</taxon>
        <taxon>Aculeata</taxon>
        <taxon>Formicoidea</taxon>
        <taxon>Formicidae</taxon>
        <taxon>Myrmicinae</taxon>
        <taxon>Temnothorax</taxon>
    </lineage>
</organism>
<dbReference type="AlphaFoldDB" id="A0A4S2L0V4"/>
<feature type="non-terminal residue" evidence="2">
    <location>
        <position position="124"/>
    </location>
</feature>
<evidence type="ECO:0000256" key="1">
    <source>
        <dbReference type="SAM" id="MobiDB-lite"/>
    </source>
</evidence>
<keyword evidence="3" id="KW-1185">Reference proteome</keyword>
<feature type="region of interest" description="Disordered" evidence="1">
    <location>
        <begin position="1"/>
        <end position="22"/>
    </location>
</feature>
<sequence length="124" mass="14003">QTRGASDRSDGRTREDLSTQPVHILSVPGYTNADGRRGDVWPLIRSNARNKTVSAIVVYSRSSASLPRDHDARQSVRFKPAALTRTGETALWRETDDTWRVSRSRARRFRVPRCAMPIRVDVAV</sequence>
<gene>
    <name evidence="2" type="ORF">DBV15_00277</name>
</gene>
<dbReference type="Proteomes" id="UP000310200">
    <property type="component" value="Unassembled WGS sequence"/>
</dbReference>
<protein>
    <submittedName>
        <fullName evidence="2">Uncharacterized protein</fullName>
    </submittedName>
</protein>
<proteinExistence type="predicted"/>
<comment type="caution">
    <text evidence="2">The sequence shown here is derived from an EMBL/GenBank/DDBJ whole genome shotgun (WGS) entry which is preliminary data.</text>
</comment>
<evidence type="ECO:0000313" key="2">
    <source>
        <dbReference type="EMBL" id="TGZ54119.1"/>
    </source>
</evidence>
<reference evidence="2 3" key="1">
    <citation type="journal article" date="2019" name="Philos. Trans. R. Soc. Lond., B, Biol. Sci.">
        <title>Ant behaviour and brain gene expression of defending hosts depend on the ecological success of the intruding social parasite.</title>
        <authorList>
            <person name="Kaur R."/>
            <person name="Stoldt M."/>
            <person name="Jongepier E."/>
            <person name="Feldmeyer B."/>
            <person name="Menzel F."/>
            <person name="Bornberg-Bauer E."/>
            <person name="Foitzik S."/>
        </authorList>
    </citation>
    <scope>NUCLEOTIDE SEQUENCE [LARGE SCALE GENOMIC DNA]</scope>
    <source>
        <tissue evidence="2">Whole body</tissue>
    </source>
</reference>
<dbReference type="EMBL" id="QBLH01000831">
    <property type="protein sequence ID" value="TGZ54119.1"/>
    <property type="molecule type" value="Genomic_DNA"/>
</dbReference>
<name>A0A4S2L0V4_9HYME</name>
<accession>A0A4S2L0V4</accession>